<dbReference type="EMBL" id="JSYL01000016">
    <property type="protein sequence ID" value="KIA85960.1"/>
    <property type="molecule type" value="Genomic_DNA"/>
</dbReference>
<dbReference type="OrthoDB" id="1521937at2"/>
<accession>A0A0C1CWZ1</accession>
<comment type="caution">
    <text evidence="3">The sequence shown here is derived from an EMBL/GenBank/DDBJ whole genome shotgun (WGS) entry which is preliminary data.</text>
</comment>
<dbReference type="InterPro" id="IPR017969">
    <property type="entry name" value="Heavy-metal-associated_CS"/>
</dbReference>
<dbReference type="Gene3D" id="3.30.70.100">
    <property type="match status" value="1"/>
</dbReference>
<sequence length="78" mass="8817">MTYTYNLKGMSCGGCKSSVEKYLRQVENVTNVVADVQKAEVEVTMSSHVDTETLQKSLPEKYILTPKMDSQNNARRQN</sequence>
<evidence type="ECO:0000313" key="3">
    <source>
        <dbReference type="EMBL" id="KIA85960.1"/>
    </source>
</evidence>
<protein>
    <recommendedName>
        <fullName evidence="2">HMA domain-containing protein</fullName>
    </recommendedName>
</protein>
<reference evidence="3 4" key="1">
    <citation type="submission" date="2014-10" db="EMBL/GenBank/DDBJ databases">
        <title>Kaistella jeonii genome.</title>
        <authorList>
            <person name="Clayton J.T."/>
            <person name="Newman J.D."/>
        </authorList>
    </citation>
    <scope>NUCLEOTIDE SEQUENCE [LARGE SCALE GENOMIC DNA]</scope>
    <source>
        <strain evidence="3 4">DSM 17048</strain>
    </source>
</reference>
<dbReference type="STRING" id="266749.SAMN05421876_11746"/>
<dbReference type="AlphaFoldDB" id="A0A0C1CWZ1"/>
<proteinExistence type="predicted"/>
<keyword evidence="4" id="KW-1185">Reference proteome</keyword>
<evidence type="ECO:0000256" key="1">
    <source>
        <dbReference type="ARBA" id="ARBA00022723"/>
    </source>
</evidence>
<evidence type="ECO:0000259" key="2">
    <source>
        <dbReference type="PROSITE" id="PS50846"/>
    </source>
</evidence>
<keyword evidence="1" id="KW-0479">Metal-binding</keyword>
<dbReference type="SUPFAM" id="SSF55008">
    <property type="entry name" value="HMA, heavy metal-associated domain"/>
    <property type="match status" value="1"/>
</dbReference>
<dbReference type="CDD" id="cd00371">
    <property type="entry name" value="HMA"/>
    <property type="match status" value="1"/>
</dbReference>
<dbReference type="Proteomes" id="UP000031473">
    <property type="component" value="Unassembled WGS sequence"/>
</dbReference>
<organism evidence="3 4">
    <name type="scientific">Kaistella jeonii</name>
    <dbReference type="NCBI Taxonomy" id="266749"/>
    <lineage>
        <taxon>Bacteria</taxon>
        <taxon>Pseudomonadati</taxon>
        <taxon>Bacteroidota</taxon>
        <taxon>Flavobacteriia</taxon>
        <taxon>Flavobacteriales</taxon>
        <taxon>Weeksellaceae</taxon>
        <taxon>Chryseobacterium group</taxon>
        <taxon>Kaistella</taxon>
    </lineage>
</organism>
<feature type="domain" description="HMA" evidence="2">
    <location>
        <begin position="1"/>
        <end position="66"/>
    </location>
</feature>
<dbReference type="PROSITE" id="PS01047">
    <property type="entry name" value="HMA_1"/>
    <property type="match status" value="1"/>
</dbReference>
<name>A0A0C1CWZ1_9FLAO</name>
<dbReference type="RefSeq" id="WP_039354602.1">
    <property type="nucleotide sequence ID" value="NZ_FOLA01000017.1"/>
</dbReference>
<dbReference type="InterPro" id="IPR036163">
    <property type="entry name" value="HMA_dom_sf"/>
</dbReference>
<dbReference type="Pfam" id="PF00403">
    <property type="entry name" value="HMA"/>
    <property type="match status" value="1"/>
</dbReference>
<gene>
    <name evidence="3" type="ORF">OA86_14160</name>
</gene>
<dbReference type="PROSITE" id="PS50846">
    <property type="entry name" value="HMA_2"/>
    <property type="match status" value="1"/>
</dbReference>
<dbReference type="GO" id="GO:0046872">
    <property type="term" value="F:metal ion binding"/>
    <property type="evidence" value="ECO:0007669"/>
    <property type="project" value="UniProtKB-KW"/>
</dbReference>
<dbReference type="InterPro" id="IPR006121">
    <property type="entry name" value="HMA_dom"/>
</dbReference>
<evidence type="ECO:0000313" key="4">
    <source>
        <dbReference type="Proteomes" id="UP000031473"/>
    </source>
</evidence>